<dbReference type="PANTHER" id="PTHR32071:SF17">
    <property type="entry name" value="TRANSCRIPTIONAL REGULATOR (NTRC FAMILY)"/>
    <property type="match status" value="1"/>
</dbReference>
<dbReference type="STRING" id="144026.SAMN04488568_10349"/>
<dbReference type="CDD" id="cd17550">
    <property type="entry name" value="REC_NtrX-like"/>
    <property type="match status" value="1"/>
</dbReference>
<dbReference type="InterPro" id="IPR011006">
    <property type="entry name" value="CheY-like_superfamily"/>
</dbReference>
<dbReference type="GO" id="GO:0000160">
    <property type="term" value="P:phosphorelay signal transduction system"/>
    <property type="evidence" value="ECO:0007669"/>
    <property type="project" value="UniProtKB-KW"/>
</dbReference>
<organism evidence="13 14">
    <name type="scientific">Maricaulis salignorans</name>
    <dbReference type="NCBI Taxonomy" id="144026"/>
    <lineage>
        <taxon>Bacteria</taxon>
        <taxon>Pseudomonadati</taxon>
        <taxon>Pseudomonadota</taxon>
        <taxon>Alphaproteobacteria</taxon>
        <taxon>Maricaulales</taxon>
        <taxon>Maricaulaceae</taxon>
        <taxon>Maricaulis</taxon>
    </lineage>
</organism>
<dbReference type="SUPFAM" id="SSF52172">
    <property type="entry name" value="CheY-like"/>
    <property type="match status" value="1"/>
</dbReference>
<dbReference type="SUPFAM" id="SSF52540">
    <property type="entry name" value="P-loop containing nucleoside triphosphate hydrolases"/>
    <property type="match status" value="1"/>
</dbReference>
<accession>A0A1G9NZN0</accession>
<dbReference type="RefSeq" id="WP_091767107.1">
    <property type="nucleotide sequence ID" value="NZ_FNHG01000003.1"/>
</dbReference>
<dbReference type="PROSITE" id="PS00676">
    <property type="entry name" value="SIGMA54_INTERACT_2"/>
    <property type="match status" value="1"/>
</dbReference>
<keyword evidence="14" id="KW-1185">Reference proteome</keyword>
<gene>
    <name evidence="13" type="ORF">SAMN04488568_10349</name>
</gene>
<keyword evidence="2" id="KW-0547">Nucleotide-binding</keyword>
<dbReference type="InterPro" id="IPR009057">
    <property type="entry name" value="Homeodomain-like_sf"/>
</dbReference>
<keyword evidence="8" id="KW-0804">Transcription</keyword>
<dbReference type="Pfam" id="PF00158">
    <property type="entry name" value="Sigma54_activat"/>
    <property type="match status" value="1"/>
</dbReference>
<dbReference type="FunFam" id="3.40.50.300:FF:000006">
    <property type="entry name" value="DNA-binding transcriptional regulator NtrC"/>
    <property type="match status" value="1"/>
</dbReference>
<dbReference type="Gene3D" id="3.40.50.2300">
    <property type="match status" value="1"/>
</dbReference>
<dbReference type="PROSITE" id="PS50110">
    <property type="entry name" value="RESPONSE_REGULATORY"/>
    <property type="match status" value="1"/>
</dbReference>
<dbReference type="InterPro" id="IPR027417">
    <property type="entry name" value="P-loop_NTPase"/>
</dbReference>
<dbReference type="SMART" id="SM00382">
    <property type="entry name" value="AAA"/>
    <property type="match status" value="1"/>
</dbReference>
<dbReference type="PROSITE" id="PS50045">
    <property type="entry name" value="SIGMA54_INTERACT_4"/>
    <property type="match status" value="1"/>
</dbReference>
<dbReference type="Proteomes" id="UP000199759">
    <property type="component" value="Unassembled WGS sequence"/>
</dbReference>
<keyword evidence="3" id="KW-0067">ATP-binding</keyword>
<dbReference type="SMART" id="SM00448">
    <property type="entry name" value="REC"/>
    <property type="match status" value="1"/>
</dbReference>
<reference evidence="13 14" key="1">
    <citation type="submission" date="2016-10" db="EMBL/GenBank/DDBJ databases">
        <authorList>
            <person name="de Groot N.N."/>
        </authorList>
    </citation>
    <scope>NUCLEOTIDE SEQUENCE [LARGE SCALE GENOMIC DNA]</scope>
    <source>
        <strain evidence="13 14">DSM 16077</strain>
    </source>
</reference>
<protein>
    <submittedName>
        <fullName evidence="13">Two-component system, NtrC family, nitrogen regulation response regulator NtrX</fullName>
    </submittedName>
</protein>
<dbReference type="InterPro" id="IPR002078">
    <property type="entry name" value="Sigma_54_int"/>
</dbReference>
<keyword evidence="4" id="KW-0902">Two-component regulatory system</keyword>
<dbReference type="InterPro" id="IPR025944">
    <property type="entry name" value="Sigma_54_int_dom_CS"/>
</dbReference>
<dbReference type="InterPro" id="IPR058031">
    <property type="entry name" value="AAA_lid_NorR"/>
</dbReference>
<dbReference type="SUPFAM" id="SSF46689">
    <property type="entry name" value="Homeodomain-like"/>
    <property type="match status" value="1"/>
</dbReference>
<dbReference type="Gene3D" id="1.10.10.60">
    <property type="entry name" value="Homeodomain-like"/>
    <property type="match status" value="1"/>
</dbReference>
<dbReference type="GO" id="GO:0043565">
    <property type="term" value="F:sequence-specific DNA binding"/>
    <property type="evidence" value="ECO:0007669"/>
    <property type="project" value="InterPro"/>
</dbReference>
<dbReference type="Gene3D" id="1.10.8.60">
    <property type="match status" value="1"/>
</dbReference>
<dbReference type="Pfam" id="PF25601">
    <property type="entry name" value="AAA_lid_14"/>
    <property type="match status" value="1"/>
</dbReference>
<dbReference type="PROSITE" id="PS00688">
    <property type="entry name" value="SIGMA54_INTERACT_3"/>
    <property type="match status" value="1"/>
</dbReference>
<proteinExistence type="predicted"/>
<dbReference type="InterPro" id="IPR001789">
    <property type="entry name" value="Sig_transdc_resp-reg_receiver"/>
</dbReference>
<dbReference type="InterPro" id="IPR002197">
    <property type="entry name" value="HTH_Fis"/>
</dbReference>
<evidence type="ECO:0000256" key="2">
    <source>
        <dbReference type="ARBA" id="ARBA00022741"/>
    </source>
</evidence>
<dbReference type="EMBL" id="FNHG01000003">
    <property type="protein sequence ID" value="SDL91859.1"/>
    <property type="molecule type" value="Genomic_DNA"/>
</dbReference>
<evidence type="ECO:0000313" key="14">
    <source>
        <dbReference type="Proteomes" id="UP000199759"/>
    </source>
</evidence>
<name>A0A1G9NZN0_9PROT</name>
<keyword evidence="6" id="KW-0238">DNA-binding</keyword>
<evidence type="ECO:0000256" key="10">
    <source>
        <dbReference type="SAM" id="MobiDB-lite"/>
    </source>
</evidence>
<dbReference type="InterPro" id="IPR025943">
    <property type="entry name" value="Sigma_54_int_dom_ATP-bd_2"/>
</dbReference>
<feature type="domain" description="Sigma-54 factor interaction" evidence="11">
    <location>
        <begin position="142"/>
        <end position="368"/>
    </location>
</feature>
<keyword evidence="5" id="KW-0805">Transcription regulation</keyword>
<keyword evidence="7" id="KW-0010">Activator</keyword>
<dbReference type="Pfam" id="PF00072">
    <property type="entry name" value="Response_reg"/>
    <property type="match status" value="1"/>
</dbReference>
<dbReference type="GO" id="GO:0006355">
    <property type="term" value="P:regulation of DNA-templated transcription"/>
    <property type="evidence" value="ECO:0007669"/>
    <property type="project" value="InterPro"/>
</dbReference>
<dbReference type="Gene3D" id="3.40.50.300">
    <property type="entry name" value="P-loop containing nucleotide triphosphate hydrolases"/>
    <property type="match status" value="1"/>
</dbReference>
<dbReference type="OrthoDB" id="9804019at2"/>
<dbReference type="FunFam" id="3.40.50.2300:FF:000018">
    <property type="entry name" value="DNA-binding transcriptional regulator NtrC"/>
    <property type="match status" value="1"/>
</dbReference>
<dbReference type="GO" id="GO:0005524">
    <property type="term" value="F:ATP binding"/>
    <property type="evidence" value="ECO:0007669"/>
    <property type="project" value="UniProtKB-KW"/>
</dbReference>
<evidence type="ECO:0000256" key="9">
    <source>
        <dbReference type="PROSITE-ProRule" id="PRU00169"/>
    </source>
</evidence>
<dbReference type="FunFam" id="1.10.10.60:FF:000165">
    <property type="entry name" value="Two-component system nitrogen regulation response regulator NtrX"/>
    <property type="match status" value="1"/>
</dbReference>
<feature type="domain" description="Response regulatory" evidence="12">
    <location>
        <begin position="4"/>
        <end position="120"/>
    </location>
</feature>
<evidence type="ECO:0000259" key="11">
    <source>
        <dbReference type="PROSITE" id="PS50045"/>
    </source>
</evidence>
<dbReference type="Pfam" id="PF02954">
    <property type="entry name" value="HTH_8"/>
    <property type="match status" value="1"/>
</dbReference>
<dbReference type="InterPro" id="IPR003593">
    <property type="entry name" value="AAA+_ATPase"/>
</dbReference>
<evidence type="ECO:0000256" key="8">
    <source>
        <dbReference type="ARBA" id="ARBA00023163"/>
    </source>
</evidence>
<evidence type="ECO:0000256" key="1">
    <source>
        <dbReference type="ARBA" id="ARBA00022553"/>
    </source>
</evidence>
<evidence type="ECO:0000256" key="4">
    <source>
        <dbReference type="ARBA" id="ARBA00023012"/>
    </source>
</evidence>
<evidence type="ECO:0000256" key="3">
    <source>
        <dbReference type="ARBA" id="ARBA00022840"/>
    </source>
</evidence>
<dbReference type="AlphaFoldDB" id="A0A1G9NZN0"/>
<feature type="modified residue" description="4-aspartylphosphate" evidence="9">
    <location>
        <position position="53"/>
    </location>
</feature>
<evidence type="ECO:0000256" key="7">
    <source>
        <dbReference type="ARBA" id="ARBA00023159"/>
    </source>
</evidence>
<sequence length="470" mass="51893">MARDILIVDDEADIRELIGGLLEDEGYETRGAADSDGAMREFQARQPSLIILDVWLQGSRLDGLELLDEFRAIDPDLPIVVISGHGTIETAVAAIRKGAYDFIEKPFKSDKLLLTLSRALETSRLRTENAQLRARSDVQNALIGNSTGIVQMRQLIERVGPTNSRVLIKGPSGAGKELVARLIHEKSPRCSSDFVAVSAPGMSPEAFDEELFGRENEDGTIKRIGLLERAHGGTLFLDEIADMPRETQSKLLRLLVEQRFRRIGGTADVEVNVRVISSSSQELRVRIEEGKFREDLYHRLAVVPVVVPALAERREDIPELVEHFVTRLTHSAGLPRRSFGADVMAALQAHGWPGNVRQLRNNIERLLILATGSQTAPITLESLPSEVVTRDSAEAGFDAEKMIALSLREARENFEREYLRAQIDRFGGNISRTAAFIGMERSALHRKLKSLSVGGNPRDAGTGGQTDKTP</sequence>
<evidence type="ECO:0000313" key="13">
    <source>
        <dbReference type="EMBL" id="SDL91859.1"/>
    </source>
</evidence>
<evidence type="ECO:0000256" key="6">
    <source>
        <dbReference type="ARBA" id="ARBA00023125"/>
    </source>
</evidence>
<keyword evidence="1 9" id="KW-0597">Phosphoprotein</keyword>
<evidence type="ECO:0000256" key="5">
    <source>
        <dbReference type="ARBA" id="ARBA00023015"/>
    </source>
</evidence>
<dbReference type="PANTHER" id="PTHR32071">
    <property type="entry name" value="TRANSCRIPTIONAL REGULATORY PROTEIN"/>
    <property type="match status" value="1"/>
</dbReference>
<feature type="region of interest" description="Disordered" evidence="10">
    <location>
        <begin position="450"/>
        <end position="470"/>
    </location>
</feature>
<dbReference type="CDD" id="cd00009">
    <property type="entry name" value="AAA"/>
    <property type="match status" value="1"/>
</dbReference>
<evidence type="ECO:0000259" key="12">
    <source>
        <dbReference type="PROSITE" id="PS50110"/>
    </source>
</evidence>